<comment type="similarity">
    <text evidence="1">Belongs to the CapA family.</text>
</comment>
<proteinExistence type="inferred from homology"/>
<dbReference type="EMBL" id="BMZM01000002">
    <property type="protein sequence ID" value="GHC21851.1"/>
    <property type="molecule type" value="Genomic_DNA"/>
</dbReference>
<reference evidence="4" key="1">
    <citation type="journal article" date="2019" name="Int. J. Syst. Evol. Microbiol.">
        <title>The Global Catalogue of Microorganisms (GCM) 10K type strain sequencing project: providing services to taxonomists for standard genome sequencing and annotation.</title>
        <authorList>
            <consortium name="The Broad Institute Genomics Platform"/>
            <consortium name="The Broad Institute Genome Sequencing Center for Infectious Disease"/>
            <person name="Wu L."/>
            <person name="Ma J."/>
        </authorList>
    </citation>
    <scope>NUCLEOTIDE SEQUENCE [LARGE SCALE GENOMIC DNA]</scope>
    <source>
        <strain evidence="4">KCTC 42082</strain>
    </source>
</reference>
<evidence type="ECO:0000313" key="3">
    <source>
        <dbReference type="EMBL" id="GHC21851.1"/>
    </source>
</evidence>
<dbReference type="Pfam" id="PF09587">
    <property type="entry name" value="PGA_cap"/>
    <property type="match status" value="1"/>
</dbReference>
<dbReference type="CDD" id="cd07381">
    <property type="entry name" value="MPP_CapA"/>
    <property type="match status" value="1"/>
</dbReference>
<comment type="caution">
    <text evidence="3">The sequence shown here is derived from an EMBL/GenBank/DDBJ whole genome shotgun (WGS) entry which is preliminary data.</text>
</comment>
<keyword evidence="4" id="KW-1185">Reference proteome</keyword>
<dbReference type="Gene3D" id="3.60.21.10">
    <property type="match status" value="1"/>
</dbReference>
<dbReference type="SMART" id="SM00854">
    <property type="entry name" value="PGA_cap"/>
    <property type="match status" value="1"/>
</dbReference>
<organism evidence="3 4">
    <name type="scientific">Kushneria pakistanensis</name>
    <dbReference type="NCBI Taxonomy" id="1508770"/>
    <lineage>
        <taxon>Bacteria</taxon>
        <taxon>Pseudomonadati</taxon>
        <taxon>Pseudomonadota</taxon>
        <taxon>Gammaproteobacteria</taxon>
        <taxon>Oceanospirillales</taxon>
        <taxon>Halomonadaceae</taxon>
        <taxon>Kushneria</taxon>
    </lineage>
</organism>
<dbReference type="SUPFAM" id="SSF56300">
    <property type="entry name" value="Metallo-dependent phosphatases"/>
    <property type="match status" value="1"/>
</dbReference>
<dbReference type="InterPro" id="IPR052169">
    <property type="entry name" value="CW_Biosynth-Accessory"/>
</dbReference>
<name>A0ABQ3FFH2_9GAMM</name>
<protein>
    <recommendedName>
        <fullName evidence="2">Capsule synthesis protein CapA domain-containing protein</fullName>
    </recommendedName>
</protein>
<dbReference type="InterPro" id="IPR019079">
    <property type="entry name" value="Capsule_synth_CapA"/>
</dbReference>
<dbReference type="PANTHER" id="PTHR33393:SF11">
    <property type="entry name" value="POLYGLUTAMINE SYNTHESIS ACCESSORY PROTEIN RV0574C-RELATED"/>
    <property type="match status" value="1"/>
</dbReference>
<evidence type="ECO:0000259" key="2">
    <source>
        <dbReference type="SMART" id="SM00854"/>
    </source>
</evidence>
<dbReference type="InterPro" id="IPR029052">
    <property type="entry name" value="Metallo-depent_PP-like"/>
</dbReference>
<dbReference type="RefSeq" id="WP_189516182.1">
    <property type="nucleotide sequence ID" value="NZ_BMZM01000002.1"/>
</dbReference>
<accession>A0ABQ3FFH2</accession>
<evidence type="ECO:0000256" key="1">
    <source>
        <dbReference type="ARBA" id="ARBA00005662"/>
    </source>
</evidence>
<feature type="domain" description="Capsule synthesis protein CapA" evidence="2">
    <location>
        <begin position="3"/>
        <end position="236"/>
    </location>
</feature>
<sequence>MIEMFVCGDVVNRQYNGGPVCNDAMSEIIAACDYAVCNFEAPVRGFGREQPKDGPHINQQTEIMSVLKSHGFDMMLLANNHIMDFGDEALEATLREGERLDVDMIGAGMTVERAYMPLIREIQGVRIGMINACEAQFGVLDHNAEPDQAGYAWLNHPAIDRMVIELKHECDFVIVFAHAGLEYYDIPQKEWRLRYQHLCDLGADVIVGAHPHVPQGHEAYNGSLIFYSLGNFYFSNRPNPAAKKNYSYAVKLGFEKGEPVRFTPVFHHTENDVVCPSPENDRTDLARLDALLHEDYQRRYDEMSTAIYQKYIQPKLTRTLMGVPCDGTLKGSLKEMAATLLGKRRHLNKPVLGMHLMKNETYYYAARRATELKARRQH</sequence>
<dbReference type="PANTHER" id="PTHR33393">
    <property type="entry name" value="POLYGLUTAMINE SYNTHESIS ACCESSORY PROTEIN RV0574C-RELATED"/>
    <property type="match status" value="1"/>
</dbReference>
<dbReference type="Proteomes" id="UP000604243">
    <property type="component" value="Unassembled WGS sequence"/>
</dbReference>
<gene>
    <name evidence="3" type="ORF">GCM10010082_12090</name>
</gene>
<evidence type="ECO:0000313" key="4">
    <source>
        <dbReference type="Proteomes" id="UP000604243"/>
    </source>
</evidence>